<evidence type="ECO:0000256" key="8">
    <source>
        <dbReference type="ARBA" id="ARBA00031737"/>
    </source>
</evidence>
<evidence type="ECO:0000256" key="1">
    <source>
        <dbReference type="ARBA" id="ARBA00004496"/>
    </source>
</evidence>
<keyword evidence="5" id="KW-0132">Cell division</keyword>
<dbReference type="Pfam" id="PF05103">
    <property type="entry name" value="DivIVA"/>
    <property type="match status" value="1"/>
</dbReference>
<sequence>MAQVYRGGQLYGTGRPARLTPHEVRTREFDPRRRGADPDQVREFQAQVADELNDLHQEVRMLSQENDRLKRALRDWQTMHARECRPPQDYHTNEGHW</sequence>
<dbReference type="InterPro" id="IPR007793">
    <property type="entry name" value="DivIVA_fam"/>
</dbReference>
<organism evidence="11 12">
    <name type="scientific">Micromonospora inositola</name>
    <dbReference type="NCBI Taxonomy" id="47865"/>
    <lineage>
        <taxon>Bacteria</taxon>
        <taxon>Bacillati</taxon>
        <taxon>Actinomycetota</taxon>
        <taxon>Actinomycetes</taxon>
        <taxon>Micromonosporales</taxon>
        <taxon>Micromonosporaceae</taxon>
        <taxon>Micromonospora</taxon>
    </lineage>
</organism>
<keyword evidence="12" id="KW-1185">Reference proteome</keyword>
<keyword evidence="6 9" id="KW-0175">Coiled coil</keyword>
<proteinExistence type="inferred from homology"/>
<protein>
    <recommendedName>
        <fullName evidence="3">Cell wall synthesis protein Wag31</fullName>
    </recommendedName>
    <alternativeName>
        <fullName evidence="8">Antigen 84</fullName>
    </alternativeName>
</protein>
<evidence type="ECO:0000256" key="5">
    <source>
        <dbReference type="ARBA" id="ARBA00022618"/>
    </source>
</evidence>
<keyword evidence="4" id="KW-0963">Cytoplasm</keyword>
<evidence type="ECO:0000256" key="2">
    <source>
        <dbReference type="ARBA" id="ARBA00009008"/>
    </source>
</evidence>
<evidence type="ECO:0000256" key="10">
    <source>
        <dbReference type="SAM" id="MobiDB-lite"/>
    </source>
</evidence>
<dbReference type="RefSeq" id="WP_231929339.1">
    <property type="nucleotide sequence ID" value="NZ_LT607754.1"/>
</dbReference>
<feature type="region of interest" description="Disordered" evidence="10">
    <location>
        <begin position="1"/>
        <end position="23"/>
    </location>
</feature>
<dbReference type="PANTHER" id="PTHR35794">
    <property type="entry name" value="CELL DIVISION PROTEIN DIVIVA"/>
    <property type="match status" value="1"/>
</dbReference>
<evidence type="ECO:0000256" key="7">
    <source>
        <dbReference type="ARBA" id="ARBA00023306"/>
    </source>
</evidence>
<evidence type="ECO:0000256" key="3">
    <source>
        <dbReference type="ARBA" id="ARBA00018787"/>
    </source>
</evidence>
<name>A0A1C5JB27_9ACTN</name>
<feature type="coiled-coil region" evidence="9">
    <location>
        <begin position="45"/>
        <end position="79"/>
    </location>
</feature>
<dbReference type="NCBIfam" id="TIGR03544">
    <property type="entry name" value="DivI1A_domain"/>
    <property type="match status" value="1"/>
</dbReference>
<accession>A0A1C5JB27</accession>
<gene>
    <name evidence="11" type="ORF">GA0070613_4294</name>
</gene>
<keyword evidence="7" id="KW-0131">Cell cycle</keyword>
<dbReference type="EMBL" id="LT607754">
    <property type="protein sequence ID" value="SCG67389.1"/>
    <property type="molecule type" value="Genomic_DNA"/>
</dbReference>
<comment type="subcellular location">
    <subcellularLocation>
        <location evidence="1">Cytoplasm</location>
    </subcellularLocation>
</comment>
<dbReference type="GO" id="GO:0005737">
    <property type="term" value="C:cytoplasm"/>
    <property type="evidence" value="ECO:0007669"/>
    <property type="project" value="UniProtKB-SubCell"/>
</dbReference>
<dbReference type="AlphaFoldDB" id="A0A1C5JB27"/>
<dbReference type="GO" id="GO:0051301">
    <property type="term" value="P:cell division"/>
    <property type="evidence" value="ECO:0007669"/>
    <property type="project" value="UniProtKB-KW"/>
</dbReference>
<reference evidence="12" key="1">
    <citation type="submission" date="2016-06" db="EMBL/GenBank/DDBJ databases">
        <authorList>
            <person name="Varghese N."/>
            <person name="Submissions Spin"/>
        </authorList>
    </citation>
    <scope>NUCLEOTIDE SEQUENCE [LARGE SCALE GENOMIC DNA]</scope>
    <source>
        <strain evidence="12">DSM 43819</strain>
    </source>
</reference>
<evidence type="ECO:0000313" key="11">
    <source>
        <dbReference type="EMBL" id="SCG67389.1"/>
    </source>
</evidence>
<comment type="similarity">
    <text evidence="2">Belongs to the DivIVA family.</text>
</comment>
<dbReference type="PANTHER" id="PTHR35794:SF2">
    <property type="entry name" value="CELL DIVISION PROTEIN DIVIVA"/>
    <property type="match status" value="1"/>
</dbReference>
<evidence type="ECO:0000313" key="12">
    <source>
        <dbReference type="Proteomes" id="UP000198221"/>
    </source>
</evidence>
<dbReference type="InterPro" id="IPR019933">
    <property type="entry name" value="DivIVA_domain"/>
</dbReference>
<dbReference type="Gene3D" id="6.10.250.660">
    <property type="match status" value="1"/>
</dbReference>
<dbReference type="Proteomes" id="UP000198221">
    <property type="component" value="Chromosome I"/>
</dbReference>
<evidence type="ECO:0000256" key="6">
    <source>
        <dbReference type="ARBA" id="ARBA00023054"/>
    </source>
</evidence>
<evidence type="ECO:0000256" key="4">
    <source>
        <dbReference type="ARBA" id="ARBA00022490"/>
    </source>
</evidence>
<evidence type="ECO:0000256" key="9">
    <source>
        <dbReference type="SAM" id="Coils"/>
    </source>
</evidence>